<dbReference type="EMBL" id="JAJJPB010000018">
    <property type="protein sequence ID" value="MCC9295768.1"/>
    <property type="molecule type" value="Genomic_DNA"/>
</dbReference>
<keyword evidence="4 8" id="KW-0285">Flavoprotein</keyword>
<dbReference type="RefSeq" id="WP_229981679.1">
    <property type="nucleotide sequence ID" value="NZ_JAJJPB010000018.1"/>
</dbReference>
<accession>A0ABS8N7K1</accession>
<dbReference type="CDD" id="cd00537">
    <property type="entry name" value="MTHFR"/>
    <property type="match status" value="1"/>
</dbReference>
<organism evidence="9 10">
    <name type="scientific">Clostridium aromativorans</name>
    <dbReference type="NCBI Taxonomy" id="2836848"/>
    <lineage>
        <taxon>Bacteria</taxon>
        <taxon>Bacillati</taxon>
        <taxon>Bacillota</taxon>
        <taxon>Clostridia</taxon>
        <taxon>Eubacteriales</taxon>
        <taxon>Clostridiaceae</taxon>
        <taxon>Clostridium</taxon>
    </lineage>
</organism>
<evidence type="ECO:0000256" key="1">
    <source>
        <dbReference type="ARBA" id="ARBA00001974"/>
    </source>
</evidence>
<evidence type="ECO:0000256" key="6">
    <source>
        <dbReference type="ARBA" id="ARBA00023002"/>
    </source>
</evidence>
<evidence type="ECO:0000256" key="4">
    <source>
        <dbReference type="ARBA" id="ARBA00022630"/>
    </source>
</evidence>
<evidence type="ECO:0000256" key="5">
    <source>
        <dbReference type="ARBA" id="ARBA00022827"/>
    </source>
</evidence>
<dbReference type="Pfam" id="PF02219">
    <property type="entry name" value="MTHFR"/>
    <property type="match status" value="1"/>
</dbReference>
<dbReference type="GO" id="GO:0004489">
    <property type="term" value="F:methylenetetrahydrofolate reductase [NAD(P)H] activity"/>
    <property type="evidence" value="ECO:0007669"/>
    <property type="project" value="UniProtKB-EC"/>
</dbReference>
<sequence length="292" mass="33152">MKISEIMKQKMSFSFEVFPPKMDQPMDNLLDTLEHLYVFNPDFISCTYGAGGTNAGRNVEVCRAIKKSGRTIPVTHFTCIGNTKKDIKKSLQTYLDMGIDHILALRGDFPKGWEGTRGDFDYANELVAFIKKNFPEFCIAVAGNPEKHFQADSFEEDIAHLRVKQDAGADYIMTQLCHDVDQYKWWAEKIRKSGILLPIDVGVMPVLSKDPIVRMTVSNGSAIPRELAEIIARYGDNPEDFKKAGKEYTVKQIYRFINAGINGLHIYSLNRWKDITDILDESGIRNLNESLE</sequence>
<keyword evidence="5 8" id="KW-0274">FAD</keyword>
<evidence type="ECO:0000256" key="2">
    <source>
        <dbReference type="ARBA" id="ARBA00004777"/>
    </source>
</evidence>
<dbReference type="PANTHER" id="PTHR45754">
    <property type="entry name" value="METHYLENETETRAHYDROFOLATE REDUCTASE"/>
    <property type="match status" value="1"/>
</dbReference>
<evidence type="ECO:0000256" key="7">
    <source>
        <dbReference type="ARBA" id="ARBA00048628"/>
    </source>
</evidence>
<name>A0ABS8N7K1_9CLOT</name>
<dbReference type="InterPro" id="IPR029041">
    <property type="entry name" value="FAD-linked_oxidoreductase-like"/>
</dbReference>
<comment type="pathway">
    <text evidence="2 8">One-carbon metabolism; tetrahydrofolate interconversion.</text>
</comment>
<evidence type="ECO:0000313" key="10">
    <source>
        <dbReference type="Proteomes" id="UP001165422"/>
    </source>
</evidence>
<evidence type="ECO:0000256" key="3">
    <source>
        <dbReference type="ARBA" id="ARBA00006743"/>
    </source>
</evidence>
<proteinExistence type="inferred from homology"/>
<protein>
    <recommendedName>
        <fullName evidence="8">Methylenetetrahydrofolate reductase</fullName>
    </recommendedName>
</protein>
<gene>
    <name evidence="9" type="ORF">LN736_12945</name>
</gene>
<keyword evidence="6 8" id="KW-0560">Oxidoreductase</keyword>
<reference evidence="9" key="1">
    <citation type="submission" date="2021-11" db="EMBL/GenBank/DDBJ databases">
        <authorList>
            <person name="Qingchun L."/>
            <person name="Dong Z."/>
            <person name="Zongwei Q."/>
            <person name="Jia Z."/>
            <person name="Duotao L."/>
        </authorList>
    </citation>
    <scope>NUCLEOTIDE SEQUENCE</scope>
    <source>
        <strain evidence="9">WLY-B-L2</strain>
    </source>
</reference>
<keyword evidence="10" id="KW-1185">Reference proteome</keyword>
<dbReference type="PANTHER" id="PTHR45754:SF3">
    <property type="entry name" value="METHYLENETETRAHYDROFOLATE REDUCTASE (NADPH)"/>
    <property type="match status" value="1"/>
</dbReference>
<comment type="catalytic activity">
    <reaction evidence="7">
        <text>(6S)-5-methyl-5,6,7,8-tetrahydrofolate + NAD(+) = (6R)-5,10-methylene-5,6,7,8-tetrahydrofolate + NADH + H(+)</text>
        <dbReference type="Rhea" id="RHEA:19821"/>
        <dbReference type="ChEBI" id="CHEBI:15378"/>
        <dbReference type="ChEBI" id="CHEBI:15636"/>
        <dbReference type="ChEBI" id="CHEBI:18608"/>
        <dbReference type="ChEBI" id="CHEBI:57540"/>
        <dbReference type="ChEBI" id="CHEBI:57945"/>
        <dbReference type="EC" id="1.5.1.54"/>
    </reaction>
    <physiologicalReaction direction="right-to-left" evidence="7">
        <dbReference type="Rhea" id="RHEA:19823"/>
    </physiologicalReaction>
</comment>
<dbReference type="SUPFAM" id="SSF51730">
    <property type="entry name" value="FAD-linked oxidoreductase"/>
    <property type="match status" value="1"/>
</dbReference>
<dbReference type="InterPro" id="IPR003171">
    <property type="entry name" value="Mehydrof_redctse-like"/>
</dbReference>
<dbReference type="Proteomes" id="UP001165422">
    <property type="component" value="Unassembled WGS sequence"/>
</dbReference>
<comment type="cofactor">
    <cofactor evidence="1 8">
        <name>FAD</name>
        <dbReference type="ChEBI" id="CHEBI:57692"/>
    </cofactor>
</comment>
<evidence type="ECO:0000256" key="8">
    <source>
        <dbReference type="RuleBase" id="RU003862"/>
    </source>
</evidence>
<comment type="similarity">
    <text evidence="3 8">Belongs to the methylenetetrahydrofolate reductase family.</text>
</comment>
<dbReference type="Gene3D" id="3.20.20.220">
    <property type="match status" value="1"/>
</dbReference>
<comment type="caution">
    <text evidence="9">The sequence shown here is derived from an EMBL/GenBank/DDBJ whole genome shotgun (WGS) entry which is preliminary data.</text>
</comment>
<evidence type="ECO:0000313" key="9">
    <source>
        <dbReference type="EMBL" id="MCC9295768.1"/>
    </source>
</evidence>